<evidence type="ECO:0000313" key="2">
    <source>
        <dbReference type="EMBL" id="SNR74366.1"/>
    </source>
</evidence>
<proteinExistence type="predicted"/>
<keyword evidence="3" id="KW-1185">Reference proteome</keyword>
<dbReference type="AlphaFoldDB" id="A0A238YSW3"/>
<dbReference type="EMBL" id="FZNY01000002">
    <property type="protein sequence ID" value="SNR74366.1"/>
    <property type="molecule type" value="Genomic_DNA"/>
</dbReference>
<sequence>MKPILTLLISFFFVLKLNAQNKDLTASPSSHSKTLQASIDQFYSEIEQYYILSSKLKLNNKQSLENELLSLTKKKTEKTTKLKELSKKIITVLSNSESLSDSSKSIDVIAGLKKQKKEFDSCYNEWVSTILLINRKEQTIKDFIKLDKLKEKANTSRKNMTTIVKSLPEGEYSFIFKKETYYAFITNPAKQEIKITNGNDNPIQNKARGVSIDKFIQSQNNSNNDILMITNGGMFDRNLAPVGLLVTNDSIIKDVNKGKSANNNFFMLPNGIFFTKNDSVFVSETNTFINKKIKPNFATQSGPLLLNNGKRHDKFNYGSPNVYNRSGVGIMPNNRAVFIISKNQNTNFFDFSSIFKDVFSCNDALYLDGAISQMYLKNKKSLKTRGRNFGSLIYVKAKND</sequence>
<evidence type="ECO:0000313" key="3">
    <source>
        <dbReference type="Proteomes" id="UP000198379"/>
    </source>
</evidence>
<evidence type="ECO:0000259" key="1">
    <source>
        <dbReference type="Pfam" id="PF09992"/>
    </source>
</evidence>
<gene>
    <name evidence="2" type="ORF">SAMN06265376_102348</name>
</gene>
<name>A0A238YSW3_9FLAO</name>
<accession>A0A238YSW3</accession>
<dbReference type="OrthoDB" id="5515706at2"/>
<dbReference type="InterPro" id="IPR018711">
    <property type="entry name" value="NAGPA"/>
</dbReference>
<protein>
    <submittedName>
        <fullName evidence="2">Uncharacterized protein YigE, DUF2233 family</fullName>
    </submittedName>
</protein>
<feature type="domain" description="Phosphodiester glycosidase" evidence="1">
    <location>
        <begin position="227"/>
        <end position="395"/>
    </location>
</feature>
<dbReference type="Pfam" id="PF09992">
    <property type="entry name" value="NAGPA"/>
    <property type="match status" value="1"/>
</dbReference>
<dbReference type="Proteomes" id="UP000198379">
    <property type="component" value="Unassembled WGS sequence"/>
</dbReference>
<organism evidence="2 3">
    <name type="scientific">Dokdonia pacifica</name>
    <dbReference type="NCBI Taxonomy" id="1627892"/>
    <lineage>
        <taxon>Bacteria</taxon>
        <taxon>Pseudomonadati</taxon>
        <taxon>Bacteroidota</taxon>
        <taxon>Flavobacteriia</taxon>
        <taxon>Flavobacteriales</taxon>
        <taxon>Flavobacteriaceae</taxon>
        <taxon>Dokdonia</taxon>
    </lineage>
</organism>
<dbReference type="RefSeq" id="WP_089371102.1">
    <property type="nucleotide sequence ID" value="NZ_BMEP01000001.1"/>
</dbReference>
<reference evidence="2 3" key="1">
    <citation type="submission" date="2017-06" db="EMBL/GenBank/DDBJ databases">
        <authorList>
            <person name="Kim H.J."/>
            <person name="Triplett B.A."/>
        </authorList>
    </citation>
    <scope>NUCLEOTIDE SEQUENCE [LARGE SCALE GENOMIC DNA]</scope>
    <source>
        <strain evidence="2 3">DSM 25597</strain>
    </source>
</reference>